<evidence type="ECO:0000256" key="2">
    <source>
        <dbReference type="ARBA" id="ARBA00022989"/>
    </source>
</evidence>
<feature type="transmembrane region" description="Helical" evidence="3">
    <location>
        <begin position="119"/>
        <end position="142"/>
    </location>
</feature>
<dbReference type="AlphaFoldDB" id="A0A1M4UZ31"/>
<dbReference type="OrthoDB" id="411368at2"/>
<feature type="transmembrane region" description="Helical" evidence="3">
    <location>
        <begin position="20"/>
        <end position="39"/>
    </location>
</feature>
<evidence type="ECO:0000256" key="1">
    <source>
        <dbReference type="ARBA" id="ARBA00022692"/>
    </source>
</evidence>
<reference evidence="4 5" key="1">
    <citation type="submission" date="2016-11" db="EMBL/GenBank/DDBJ databases">
        <authorList>
            <person name="Jaros S."/>
            <person name="Januszkiewicz K."/>
            <person name="Wedrychowicz H."/>
        </authorList>
    </citation>
    <scope>NUCLEOTIDE SEQUENCE [LARGE SCALE GENOMIC DNA]</scope>
    <source>
        <strain evidence="4 5">DSM 10502</strain>
    </source>
</reference>
<dbReference type="InterPro" id="IPR009825">
    <property type="entry name" value="ECF_substrate-spec-like"/>
</dbReference>
<dbReference type="Proteomes" id="UP000184404">
    <property type="component" value="Unassembled WGS sequence"/>
</dbReference>
<accession>A0A1M4UZ31</accession>
<proteinExistence type="predicted"/>
<evidence type="ECO:0000313" key="4">
    <source>
        <dbReference type="EMBL" id="SHE61986.1"/>
    </source>
</evidence>
<dbReference type="EMBL" id="FQUG01000003">
    <property type="protein sequence ID" value="SHE61986.1"/>
    <property type="molecule type" value="Genomic_DNA"/>
</dbReference>
<keyword evidence="2 3" id="KW-1133">Transmembrane helix</keyword>
<gene>
    <name evidence="4" type="ORF">SAMN02745190_00828</name>
</gene>
<feature type="transmembrane region" description="Helical" evidence="3">
    <location>
        <begin position="148"/>
        <end position="170"/>
    </location>
</feature>
<keyword evidence="5" id="KW-1185">Reference proteome</keyword>
<organism evidence="4 5">
    <name type="scientific">Schwartzia succinivorans DSM 10502</name>
    <dbReference type="NCBI Taxonomy" id="1123243"/>
    <lineage>
        <taxon>Bacteria</taxon>
        <taxon>Bacillati</taxon>
        <taxon>Bacillota</taxon>
        <taxon>Negativicutes</taxon>
        <taxon>Selenomonadales</taxon>
        <taxon>Selenomonadaceae</taxon>
        <taxon>Schwartzia</taxon>
    </lineage>
</organism>
<dbReference type="Pfam" id="PF07155">
    <property type="entry name" value="ECF-ribofla_trS"/>
    <property type="match status" value="1"/>
</dbReference>
<evidence type="ECO:0000256" key="3">
    <source>
        <dbReference type="SAM" id="Phobius"/>
    </source>
</evidence>
<keyword evidence="1 3" id="KW-0812">Transmembrane</keyword>
<dbReference type="PANTHER" id="PTHR37815:SF3">
    <property type="entry name" value="UPF0397 PROTEIN SPR0429"/>
    <property type="match status" value="1"/>
</dbReference>
<dbReference type="STRING" id="1123243.SAMN02745190_00828"/>
<evidence type="ECO:0000313" key="5">
    <source>
        <dbReference type="Proteomes" id="UP000184404"/>
    </source>
</evidence>
<dbReference type="PANTHER" id="PTHR37815">
    <property type="entry name" value="UPF0397 PROTEIN BC_2624-RELATED"/>
    <property type="match status" value="1"/>
</dbReference>
<keyword evidence="3" id="KW-0472">Membrane</keyword>
<dbReference type="GO" id="GO:0016020">
    <property type="term" value="C:membrane"/>
    <property type="evidence" value="ECO:0007669"/>
    <property type="project" value="InterPro"/>
</dbReference>
<sequence length="181" mass="19046">MSVIQPGTSYQPTAGARFTTKELCLCAAMSTVVFLATFVPKIPIPLGYAHMGDAAIFLIVMLIPKRPALLAACIGSTMADIIGGFYIWAAPTIIIKLIMAYIVYIIARPDKESTGFTKTAAAFTAASLWMTFGYAAFGAVLYDSAAAGIASAYGLLAKSVVNTAAALVLLKPLKKSIHISM</sequence>
<dbReference type="Gene3D" id="1.10.1760.20">
    <property type="match status" value="1"/>
</dbReference>
<protein>
    <submittedName>
        <fullName evidence="4">Uncharacterized membrane protein</fullName>
    </submittedName>
</protein>
<feature type="transmembrane region" description="Helical" evidence="3">
    <location>
        <begin position="85"/>
        <end position="107"/>
    </location>
</feature>
<name>A0A1M4UZ31_9FIRM</name>
<dbReference type="RefSeq" id="WP_072934921.1">
    <property type="nucleotide sequence ID" value="NZ_FQUG01000003.1"/>
</dbReference>